<feature type="transmembrane region" description="Helical" evidence="1">
    <location>
        <begin position="21"/>
        <end position="43"/>
    </location>
</feature>
<organism evidence="2">
    <name type="scientific">Anguilla anguilla</name>
    <name type="common">European freshwater eel</name>
    <name type="synonym">Muraena anguilla</name>
    <dbReference type="NCBI Taxonomy" id="7936"/>
    <lineage>
        <taxon>Eukaryota</taxon>
        <taxon>Metazoa</taxon>
        <taxon>Chordata</taxon>
        <taxon>Craniata</taxon>
        <taxon>Vertebrata</taxon>
        <taxon>Euteleostomi</taxon>
        <taxon>Actinopterygii</taxon>
        <taxon>Neopterygii</taxon>
        <taxon>Teleostei</taxon>
        <taxon>Anguilliformes</taxon>
        <taxon>Anguillidae</taxon>
        <taxon>Anguilla</taxon>
    </lineage>
</organism>
<dbReference type="EMBL" id="GBXM01017555">
    <property type="protein sequence ID" value="JAH91022.1"/>
    <property type="molecule type" value="Transcribed_RNA"/>
</dbReference>
<protein>
    <submittedName>
        <fullName evidence="2">Uncharacterized protein</fullName>
    </submittedName>
</protein>
<keyword evidence="1" id="KW-1133">Transmembrane helix</keyword>
<keyword evidence="1" id="KW-0812">Transmembrane</keyword>
<name>A0A0E9WL00_ANGAN</name>
<sequence length="47" mass="5369">MERTACIVSRGVREAFSCQSAYFRHFPFPSMPINALAFIFFLVTPVL</sequence>
<dbReference type="AlphaFoldDB" id="A0A0E9WL00"/>
<proteinExistence type="predicted"/>
<keyword evidence="1" id="KW-0472">Membrane</keyword>
<reference evidence="2" key="2">
    <citation type="journal article" date="2015" name="Fish Shellfish Immunol.">
        <title>Early steps in the European eel (Anguilla anguilla)-Vibrio vulnificus interaction in the gills: Role of the RtxA13 toxin.</title>
        <authorList>
            <person name="Callol A."/>
            <person name="Pajuelo D."/>
            <person name="Ebbesson L."/>
            <person name="Teles M."/>
            <person name="MacKenzie S."/>
            <person name="Amaro C."/>
        </authorList>
    </citation>
    <scope>NUCLEOTIDE SEQUENCE</scope>
</reference>
<accession>A0A0E9WL00</accession>
<evidence type="ECO:0000256" key="1">
    <source>
        <dbReference type="SAM" id="Phobius"/>
    </source>
</evidence>
<reference evidence="2" key="1">
    <citation type="submission" date="2014-11" db="EMBL/GenBank/DDBJ databases">
        <authorList>
            <person name="Amaro Gonzalez C."/>
        </authorList>
    </citation>
    <scope>NUCLEOTIDE SEQUENCE</scope>
</reference>
<evidence type="ECO:0000313" key="2">
    <source>
        <dbReference type="EMBL" id="JAH91022.1"/>
    </source>
</evidence>